<keyword evidence="3 6" id="KW-0808">Transferase</keyword>
<dbReference type="Proteomes" id="UP000006038">
    <property type="component" value="Unassembled WGS sequence"/>
</dbReference>
<dbReference type="PANTHER" id="PTHR31889:SF4">
    <property type="entry name" value="FUCOSYLTRANSFERASE"/>
    <property type="match status" value="1"/>
</dbReference>
<evidence type="ECO:0000256" key="6">
    <source>
        <dbReference type="RuleBase" id="RU367004"/>
    </source>
</evidence>
<dbReference type="OMA" id="WHAVTAY"/>
<dbReference type="AlphaFoldDB" id="J3LBQ3"/>
<dbReference type="PANTHER" id="PTHR31889">
    <property type="entry name" value="FUCOSYLTRANSFERASE 2-RELATED"/>
    <property type="match status" value="1"/>
</dbReference>
<accession>J3LBQ3</accession>
<keyword evidence="8" id="KW-1185">Reference proteome</keyword>
<comment type="subcellular location">
    <subcellularLocation>
        <location evidence="6">Golgi apparatus</location>
        <location evidence="6">Golgi stack membrane</location>
        <topology evidence="6">Single-pass type II membrane protein</topology>
    </subcellularLocation>
</comment>
<evidence type="ECO:0000256" key="4">
    <source>
        <dbReference type="ARBA" id="ARBA00023180"/>
    </source>
</evidence>
<keyword evidence="5 6" id="KW-0961">Cell wall biogenesis/degradation</keyword>
<dbReference type="GO" id="GO:0008107">
    <property type="term" value="F:galactoside 2-alpha-L-fucosyltransferase activity"/>
    <property type="evidence" value="ECO:0007669"/>
    <property type="project" value="InterPro"/>
</dbReference>
<dbReference type="GO" id="GO:0071555">
    <property type="term" value="P:cell wall organization"/>
    <property type="evidence" value="ECO:0007669"/>
    <property type="project" value="UniProtKB-UniRule"/>
</dbReference>
<keyword evidence="4" id="KW-0325">Glycoprotein</keyword>
<dbReference type="GO" id="GO:0042546">
    <property type="term" value="P:cell wall biogenesis"/>
    <property type="evidence" value="ECO:0007669"/>
    <property type="project" value="InterPro"/>
</dbReference>
<name>J3LBQ3_ORYBR</name>
<keyword evidence="2 6" id="KW-0328">Glycosyltransferase</keyword>
<dbReference type="eggNOG" id="ENOG502QTTA">
    <property type="taxonomic scope" value="Eukaryota"/>
</dbReference>
<sequence length="339" mass="38053">MPSSLFTAATRGSEDARPTWNLTDEQLLDGLLSAAFSRRSCRSRYEFAGYYRRKPAHKPSLYLVAKLRKHEALQRWCGPGTAPYREALRRLKSGDGAGDGGDCRSVVSIGYTRGLGNRMLAIVSAFLYAVLTERALLVAPYDGDVAALFCEPFPGTTWFPPDAAGRRFPIRQRLRDLDGESQESLGNLLRSNASSSSSSSPPWPYVYLHLEGGFHFHDWLFYCDEQQRRLRGVPWLLMKMDSYIAPGLFLVPSLRGELGRMFPEKDAVFHHLGRYLFHPANAVWHAVTAYHRAHLAGAGRLVGMQLRGKIFLPHESFGHVVIGNVAKQRYHIEYISVAA</sequence>
<dbReference type="STRING" id="4533.J3LBQ3"/>
<evidence type="ECO:0000313" key="7">
    <source>
        <dbReference type="EnsemblPlants" id="OB02G20700.1"/>
    </source>
</evidence>
<dbReference type="Gene3D" id="3.40.50.11340">
    <property type="match status" value="1"/>
</dbReference>
<dbReference type="InterPro" id="IPR004938">
    <property type="entry name" value="XG_FTase"/>
</dbReference>
<evidence type="ECO:0000256" key="5">
    <source>
        <dbReference type="ARBA" id="ARBA00023316"/>
    </source>
</evidence>
<reference evidence="7" key="1">
    <citation type="submission" date="2013-04" db="UniProtKB">
        <authorList>
            <consortium name="EnsemblPlants"/>
        </authorList>
    </citation>
    <scope>IDENTIFICATION</scope>
</reference>
<dbReference type="GO" id="GO:0032580">
    <property type="term" value="C:Golgi cisterna membrane"/>
    <property type="evidence" value="ECO:0007669"/>
    <property type="project" value="UniProtKB-SubCell"/>
</dbReference>
<evidence type="ECO:0000313" key="8">
    <source>
        <dbReference type="Proteomes" id="UP000006038"/>
    </source>
</evidence>
<evidence type="ECO:0000256" key="2">
    <source>
        <dbReference type="ARBA" id="ARBA00022676"/>
    </source>
</evidence>
<organism evidence="7">
    <name type="scientific">Oryza brachyantha</name>
    <name type="common">malo sina</name>
    <dbReference type="NCBI Taxonomy" id="4533"/>
    <lineage>
        <taxon>Eukaryota</taxon>
        <taxon>Viridiplantae</taxon>
        <taxon>Streptophyta</taxon>
        <taxon>Embryophyta</taxon>
        <taxon>Tracheophyta</taxon>
        <taxon>Spermatophyta</taxon>
        <taxon>Magnoliopsida</taxon>
        <taxon>Liliopsida</taxon>
        <taxon>Poales</taxon>
        <taxon>Poaceae</taxon>
        <taxon>BOP clade</taxon>
        <taxon>Oryzoideae</taxon>
        <taxon>Oryzeae</taxon>
        <taxon>Oryzinae</taxon>
        <taxon>Oryza</taxon>
    </lineage>
</organism>
<protein>
    <recommendedName>
        <fullName evidence="6">Fucosyltransferase</fullName>
        <ecNumber evidence="6">2.4.1.-</ecNumber>
    </recommendedName>
</protein>
<dbReference type="FunFam" id="3.40.50.11340:FF:000008">
    <property type="entry name" value="Galactoside 2-alpha-L-fucosyltransferase"/>
    <property type="match status" value="1"/>
</dbReference>
<comment type="function">
    <text evidence="6">May be involved in cell wall biosynthesis.</text>
</comment>
<comment type="similarity">
    <text evidence="1 6">Belongs to the glycosyltransferase 37 family.</text>
</comment>
<dbReference type="Pfam" id="PF03254">
    <property type="entry name" value="XG_FTase"/>
    <property type="match status" value="1"/>
</dbReference>
<proteinExistence type="inferred from homology"/>
<dbReference type="GO" id="GO:0009969">
    <property type="term" value="P:xyloglucan biosynthetic process"/>
    <property type="evidence" value="ECO:0007669"/>
    <property type="project" value="TreeGrafter"/>
</dbReference>
<dbReference type="HOGENOM" id="CLU_055033_0_0_1"/>
<keyword evidence="6" id="KW-0333">Golgi apparatus</keyword>
<evidence type="ECO:0000256" key="3">
    <source>
        <dbReference type="ARBA" id="ARBA00022679"/>
    </source>
</evidence>
<dbReference type="EC" id="2.4.1.-" evidence="6"/>
<dbReference type="Gramene" id="OB02G20700.1">
    <property type="protein sequence ID" value="OB02G20700.1"/>
    <property type="gene ID" value="OB02G20700"/>
</dbReference>
<dbReference type="EnsemblPlants" id="OB02G20700.1">
    <property type="protein sequence ID" value="OB02G20700.1"/>
    <property type="gene ID" value="OB02G20700"/>
</dbReference>
<evidence type="ECO:0000256" key="1">
    <source>
        <dbReference type="ARBA" id="ARBA00010481"/>
    </source>
</evidence>